<dbReference type="PANTHER" id="PTHR24193:SF121">
    <property type="entry name" value="ADA2A-CONTAINING COMPLEX COMPONENT 3, ISOFORM D"/>
    <property type="match status" value="1"/>
</dbReference>
<reference evidence="6" key="1">
    <citation type="journal article" date="2023" name="Mol. Phylogenet. Evol.">
        <title>Genome-scale phylogeny and comparative genomics of the fungal order Sordariales.</title>
        <authorList>
            <person name="Hensen N."/>
            <person name="Bonometti L."/>
            <person name="Westerberg I."/>
            <person name="Brannstrom I.O."/>
            <person name="Guillou S."/>
            <person name="Cros-Aarteil S."/>
            <person name="Calhoun S."/>
            <person name="Haridas S."/>
            <person name="Kuo A."/>
            <person name="Mondo S."/>
            <person name="Pangilinan J."/>
            <person name="Riley R."/>
            <person name="LaButti K."/>
            <person name="Andreopoulos B."/>
            <person name="Lipzen A."/>
            <person name="Chen C."/>
            <person name="Yan M."/>
            <person name="Daum C."/>
            <person name="Ng V."/>
            <person name="Clum A."/>
            <person name="Steindorff A."/>
            <person name="Ohm R.A."/>
            <person name="Martin F."/>
            <person name="Silar P."/>
            <person name="Natvig D.O."/>
            <person name="Lalanne C."/>
            <person name="Gautier V."/>
            <person name="Ament-Velasquez S.L."/>
            <person name="Kruys A."/>
            <person name="Hutchinson M.I."/>
            <person name="Powell A.J."/>
            <person name="Barry K."/>
            <person name="Miller A.N."/>
            <person name="Grigoriev I.V."/>
            <person name="Debuchy R."/>
            <person name="Gladieux P."/>
            <person name="Hiltunen Thoren M."/>
            <person name="Johannesson H."/>
        </authorList>
    </citation>
    <scope>NUCLEOTIDE SEQUENCE</scope>
    <source>
        <strain evidence="6">CBS 103.79</strain>
    </source>
</reference>
<evidence type="ECO:0000313" key="6">
    <source>
        <dbReference type="EMBL" id="KAK3902940.1"/>
    </source>
</evidence>
<dbReference type="PANTHER" id="PTHR24193">
    <property type="entry name" value="ANKYRIN REPEAT PROTEIN"/>
    <property type="match status" value="1"/>
</dbReference>
<feature type="domain" description="Clr5" evidence="5">
    <location>
        <begin position="10"/>
        <end position="60"/>
    </location>
</feature>
<feature type="repeat" description="ANK" evidence="3">
    <location>
        <begin position="295"/>
        <end position="327"/>
    </location>
</feature>
<evidence type="ECO:0000256" key="2">
    <source>
        <dbReference type="ARBA" id="ARBA00023043"/>
    </source>
</evidence>
<dbReference type="InterPro" id="IPR002110">
    <property type="entry name" value="Ankyrin_rpt"/>
</dbReference>
<evidence type="ECO:0000256" key="1">
    <source>
        <dbReference type="ARBA" id="ARBA00022737"/>
    </source>
</evidence>
<dbReference type="InterPro" id="IPR025676">
    <property type="entry name" value="Clr5_dom"/>
</dbReference>
<gene>
    <name evidence="6" type="ORF">C8A05DRAFT_33326</name>
</gene>
<evidence type="ECO:0000256" key="3">
    <source>
        <dbReference type="PROSITE-ProRule" id="PRU00023"/>
    </source>
</evidence>
<keyword evidence="7" id="KW-1185">Reference proteome</keyword>
<feature type="repeat" description="ANK" evidence="3">
    <location>
        <begin position="427"/>
        <end position="459"/>
    </location>
</feature>
<feature type="repeat" description="ANK" evidence="3">
    <location>
        <begin position="328"/>
        <end position="360"/>
    </location>
</feature>
<evidence type="ECO:0000313" key="7">
    <source>
        <dbReference type="Proteomes" id="UP001303889"/>
    </source>
</evidence>
<dbReference type="Pfam" id="PF12796">
    <property type="entry name" value="Ank_2"/>
    <property type="match status" value="2"/>
</dbReference>
<dbReference type="GO" id="GO:0000976">
    <property type="term" value="F:transcription cis-regulatory region binding"/>
    <property type="evidence" value="ECO:0007669"/>
    <property type="project" value="TreeGrafter"/>
</dbReference>
<dbReference type="Gene3D" id="1.25.40.20">
    <property type="entry name" value="Ankyrin repeat-containing domain"/>
    <property type="match status" value="2"/>
</dbReference>
<dbReference type="GO" id="GO:0045944">
    <property type="term" value="P:positive regulation of transcription by RNA polymerase II"/>
    <property type="evidence" value="ECO:0007669"/>
    <property type="project" value="TreeGrafter"/>
</dbReference>
<reference evidence="6" key="2">
    <citation type="submission" date="2023-05" db="EMBL/GenBank/DDBJ databases">
        <authorList>
            <consortium name="Lawrence Berkeley National Laboratory"/>
            <person name="Steindorff A."/>
            <person name="Hensen N."/>
            <person name="Bonometti L."/>
            <person name="Westerberg I."/>
            <person name="Brannstrom I.O."/>
            <person name="Guillou S."/>
            <person name="Cros-Aarteil S."/>
            <person name="Calhoun S."/>
            <person name="Haridas S."/>
            <person name="Kuo A."/>
            <person name="Mondo S."/>
            <person name="Pangilinan J."/>
            <person name="Riley R."/>
            <person name="Labutti K."/>
            <person name="Andreopoulos B."/>
            <person name="Lipzen A."/>
            <person name="Chen C."/>
            <person name="Yanf M."/>
            <person name="Daum C."/>
            <person name="Ng V."/>
            <person name="Clum A."/>
            <person name="Ohm R."/>
            <person name="Martin F."/>
            <person name="Silar P."/>
            <person name="Natvig D."/>
            <person name="Lalanne C."/>
            <person name="Gautier V."/>
            <person name="Ament-Velasquez S.L."/>
            <person name="Kruys A."/>
            <person name="Hutchinson M.I."/>
            <person name="Powell A.J."/>
            <person name="Barry K."/>
            <person name="Miller A.N."/>
            <person name="Grigoriev I.V."/>
            <person name="Debuchy R."/>
            <person name="Gladieux P."/>
            <person name="Thoren M.H."/>
            <person name="Johannesson H."/>
        </authorList>
    </citation>
    <scope>NUCLEOTIDE SEQUENCE</scope>
    <source>
        <strain evidence="6">CBS 103.79</strain>
    </source>
</reference>
<dbReference type="Proteomes" id="UP001303889">
    <property type="component" value="Unassembled WGS sequence"/>
</dbReference>
<accession>A0AAN6MM38</accession>
<keyword evidence="1" id="KW-0677">Repeat</keyword>
<organism evidence="6 7">
    <name type="scientific">Staphylotrichum tortipilum</name>
    <dbReference type="NCBI Taxonomy" id="2831512"/>
    <lineage>
        <taxon>Eukaryota</taxon>
        <taxon>Fungi</taxon>
        <taxon>Dikarya</taxon>
        <taxon>Ascomycota</taxon>
        <taxon>Pezizomycotina</taxon>
        <taxon>Sordariomycetes</taxon>
        <taxon>Sordariomycetidae</taxon>
        <taxon>Sordariales</taxon>
        <taxon>Chaetomiaceae</taxon>
        <taxon>Staphylotrichum</taxon>
    </lineage>
</organism>
<feature type="region of interest" description="Disordered" evidence="4">
    <location>
        <begin position="115"/>
        <end position="182"/>
    </location>
</feature>
<dbReference type="GO" id="GO:0005634">
    <property type="term" value="C:nucleus"/>
    <property type="evidence" value="ECO:0007669"/>
    <property type="project" value="TreeGrafter"/>
</dbReference>
<protein>
    <submittedName>
        <fullName evidence="6">Ankyrin repeat-containing domain protein</fullName>
    </submittedName>
</protein>
<dbReference type="PROSITE" id="PS50297">
    <property type="entry name" value="ANK_REP_REGION"/>
    <property type="match status" value="2"/>
</dbReference>
<dbReference type="SMART" id="SM00248">
    <property type="entry name" value="ANK"/>
    <property type="match status" value="4"/>
</dbReference>
<dbReference type="InterPro" id="IPR050663">
    <property type="entry name" value="Ankyrin-SOCS_Box"/>
</dbReference>
<dbReference type="InterPro" id="IPR036770">
    <property type="entry name" value="Ankyrin_rpt-contain_sf"/>
</dbReference>
<name>A0AAN6MM38_9PEZI</name>
<comment type="caution">
    <text evidence="6">The sequence shown here is derived from an EMBL/GenBank/DDBJ whole genome shotgun (WGS) entry which is preliminary data.</text>
</comment>
<dbReference type="Pfam" id="PF14420">
    <property type="entry name" value="Clr5"/>
    <property type="match status" value="1"/>
</dbReference>
<dbReference type="EMBL" id="MU855478">
    <property type="protein sequence ID" value="KAK3902940.1"/>
    <property type="molecule type" value="Genomic_DNA"/>
</dbReference>
<keyword evidence="2 3" id="KW-0040">ANK repeat</keyword>
<dbReference type="AlphaFoldDB" id="A0AAN6MM38"/>
<evidence type="ECO:0000256" key="4">
    <source>
        <dbReference type="SAM" id="MobiDB-lite"/>
    </source>
</evidence>
<evidence type="ECO:0000259" key="5">
    <source>
        <dbReference type="Pfam" id="PF14420"/>
    </source>
</evidence>
<dbReference type="PROSITE" id="PS50088">
    <property type="entry name" value="ANK_REPEAT"/>
    <property type="match status" value="3"/>
</dbReference>
<proteinExistence type="predicted"/>
<sequence length="586" mass="64904">MSGPSDGQPDWEAHRNIIEDLYWNHDKELPEVMKTMESVHGFVATKKMYKKHFKDWGLAKNLTTEESIAMISIAKKRREVDNKETIFTRRGRRVEPGKLRRFEKRHGAAGSFYDAQVATPPNITYRTPEPEPNHSLPPALPLPYPDQEMSEGEPETTQDSPGSHSFDSDGSPLTHHMPWPGAMSSWPAEDAYRVEQRPNSPGMAAQFITDAFSADVSHGLPRANMGTAGFPLHAWLASEYPQAAADGTPSWGFGWQESQHSNVDHSFLGPHGFAIQSPGPAQELSRIPDTALAVLDHAPLHNAVVYNDLDTVAALLERHANPNCATRGGMTPLHYAAYQRNVDIVRLLLNHKANLDAVTDRGRSVLFFALRNQDHVGDSDMLAYANLNHTGGATYTDEETVRVVDALFNSPTRWARLLHSIKKADKDGVTPLMVAAGEGFQNTATMLLKRGAQPEVRDHANHTALKYAARNNHRDLIRLLLLADPAVSSDCDLSHILKLASKNFTARTTTDPVHGEGGMAYLWDSCHKFTSALVAEEMAQLCHELGVLDDLIRLAEQRRKANVLELLLDAKRKLGLYRSGSRDSGP</sequence>
<dbReference type="SUPFAM" id="SSF48403">
    <property type="entry name" value="Ankyrin repeat"/>
    <property type="match status" value="1"/>
</dbReference>